<dbReference type="Gene3D" id="2.60.120.1110">
    <property type="match status" value="1"/>
</dbReference>
<dbReference type="InterPro" id="IPR048922">
    <property type="entry name" value="Bbp16"/>
</dbReference>
<accession>A0A6J5KRF9</accession>
<name>A0A6J5KRF9_9CAUD</name>
<dbReference type="Pfam" id="PF21190">
    <property type="entry name" value="Bbp16"/>
    <property type="match status" value="1"/>
</dbReference>
<sequence>MIMDNLLALSGSVSGNTWTGQTVTGASAVLSTNTIDLLQARDIGEGTELNLRLAVGTAFTGLTALTCEVIIADDAALTSNVTVVGSTGAIPVAQLTAGARFAAGLNPRIGSIGKRYVGARYTPTGTGTAGTLIAEIGTDIQDGQKFYPSGFSVS</sequence>
<gene>
    <name evidence="1" type="ORF">UFOVP66_51</name>
</gene>
<reference evidence="1" key="1">
    <citation type="submission" date="2020-04" db="EMBL/GenBank/DDBJ databases">
        <authorList>
            <person name="Chiriac C."/>
            <person name="Salcher M."/>
            <person name="Ghai R."/>
            <person name="Kavagutti S V."/>
        </authorList>
    </citation>
    <scope>NUCLEOTIDE SEQUENCE</scope>
</reference>
<evidence type="ECO:0000313" key="1">
    <source>
        <dbReference type="EMBL" id="CAB4125018.1"/>
    </source>
</evidence>
<organism evidence="1">
    <name type="scientific">uncultured Caudovirales phage</name>
    <dbReference type="NCBI Taxonomy" id="2100421"/>
    <lineage>
        <taxon>Viruses</taxon>
        <taxon>Duplodnaviria</taxon>
        <taxon>Heunggongvirae</taxon>
        <taxon>Uroviricota</taxon>
        <taxon>Caudoviricetes</taxon>
        <taxon>Peduoviridae</taxon>
        <taxon>Maltschvirus</taxon>
        <taxon>Maltschvirus maltsch</taxon>
    </lineage>
</organism>
<protein>
    <submittedName>
        <fullName evidence="1">Uncharacterized protein</fullName>
    </submittedName>
</protein>
<dbReference type="EMBL" id="LR796180">
    <property type="protein sequence ID" value="CAB4125018.1"/>
    <property type="molecule type" value="Genomic_DNA"/>
</dbReference>
<proteinExistence type="predicted"/>